<comment type="caution">
    <text evidence="2">The sequence shown here is derived from an EMBL/GenBank/DDBJ whole genome shotgun (WGS) entry which is preliminary data.</text>
</comment>
<evidence type="ECO:0000313" key="3">
    <source>
        <dbReference type="Proteomes" id="UP001451303"/>
    </source>
</evidence>
<name>A0ABR3DP64_NEUIN</name>
<evidence type="ECO:0000313" key="2">
    <source>
        <dbReference type="EMBL" id="KAL0473601.1"/>
    </source>
</evidence>
<feature type="compositionally biased region" description="Basic residues" evidence="1">
    <location>
        <begin position="46"/>
        <end position="57"/>
    </location>
</feature>
<protein>
    <submittedName>
        <fullName evidence="2">Uncharacterized protein</fullName>
    </submittedName>
</protein>
<keyword evidence="3" id="KW-1185">Reference proteome</keyword>
<organism evidence="2 3">
    <name type="scientific">Neurospora intermedia</name>
    <dbReference type="NCBI Taxonomy" id="5142"/>
    <lineage>
        <taxon>Eukaryota</taxon>
        <taxon>Fungi</taxon>
        <taxon>Dikarya</taxon>
        <taxon>Ascomycota</taxon>
        <taxon>Pezizomycotina</taxon>
        <taxon>Sordariomycetes</taxon>
        <taxon>Sordariomycetidae</taxon>
        <taxon>Sordariales</taxon>
        <taxon>Sordariaceae</taxon>
        <taxon>Neurospora</taxon>
    </lineage>
</organism>
<accession>A0ABR3DP64</accession>
<reference evidence="2 3" key="1">
    <citation type="submission" date="2023-09" db="EMBL/GenBank/DDBJ databases">
        <title>Multi-omics analysis of a traditional fermented food reveals byproduct-associated fungal strains for waste-to-food upcycling.</title>
        <authorList>
            <consortium name="Lawrence Berkeley National Laboratory"/>
            <person name="Rekdal V.M."/>
            <person name="Villalobos-Escobedo J.M."/>
            <person name="Rodriguez-Valeron N."/>
            <person name="Garcia M.O."/>
            <person name="Vasquez D.P."/>
            <person name="Damayanti I."/>
            <person name="Sorensen P.M."/>
            <person name="Baidoo E.E."/>
            <person name="De Carvalho A.C."/>
            <person name="Riley R."/>
            <person name="Lipzen A."/>
            <person name="He G."/>
            <person name="Yan M."/>
            <person name="Haridas S."/>
            <person name="Daum C."/>
            <person name="Yoshinaga Y."/>
            <person name="Ng V."/>
            <person name="Grigoriev I.V."/>
            <person name="Munk R."/>
            <person name="Nuraida L."/>
            <person name="Wijaya C.H."/>
            <person name="Morales P.-C."/>
            <person name="Keasling J.D."/>
        </authorList>
    </citation>
    <scope>NUCLEOTIDE SEQUENCE [LARGE SCALE GENOMIC DNA]</scope>
    <source>
        <strain evidence="2 3">FGSC 2613</strain>
    </source>
</reference>
<evidence type="ECO:0000256" key="1">
    <source>
        <dbReference type="SAM" id="MobiDB-lite"/>
    </source>
</evidence>
<dbReference type="Proteomes" id="UP001451303">
    <property type="component" value="Unassembled WGS sequence"/>
</dbReference>
<sequence length="78" mass="8821">MVLEPVVRVTAEFSSKRKCRIDPPMSDLPLGNMNLERRLAPILKRPLKRTRTSRRTTGRQGRPGPAKSRHVTHPGTLP</sequence>
<feature type="region of interest" description="Disordered" evidence="1">
    <location>
        <begin position="46"/>
        <end position="78"/>
    </location>
</feature>
<dbReference type="EMBL" id="JAVLET010000002">
    <property type="protein sequence ID" value="KAL0473601.1"/>
    <property type="molecule type" value="Genomic_DNA"/>
</dbReference>
<proteinExistence type="predicted"/>
<gene>
    <name evidence="2" type="ORF">QR685DRAFT_569639</name>
</gene>